<dbReference type="EMBL" id="SWFT01000082">
    <property type="protein sequence ID" value="KAA8902776.1"/>
    <property type="molecule type" value="Genomic_DNA"/>
</dbReference>
<feature type="site" description="Lowers pKa of active site Cys" evidence="3">
    <location>
        <position position="301"/>
    </location>
</feature>
<dbReference type="InterPro" id="IPR040079">
    <property type="entry name" value="Glutathione_S-Trfase"/>
</dbReference>
<dbReference type="CDD" id="cd03190">
    <property type="entry name" value="GST_C_Omega_like"/>
    <property type="match status" value="1"/>
</dbReference>
<feature type="site" description="Lowers pKa of active site Cys" evidence="3">
    <location>
        <position position="256"/>
    </location>
</feature>
<dbReference type="SFLD" id="SFLDS00019">
    <property type="entry name" value="Glutathione_Transferase_(cytos"/>
    <property type="match status" value="1"/>
</dbReference>
<dbReference type="Gene3D" id="3.40.30.10">
    <property type="entry name" value="Glutaredoxin"/>
    <property type="match status" value="1"/>
</dbReference>
<dbReference type="InterPro" id="IPR016639">
    <property type="entry name" value="GST_Omega/GSH"/>
</dbReference>
<dbReference type="GO" id="GO:0004364">
    <property type="term" value="F:glutathione transferase activity"/>
    <property type="evidence" value="ECO:0007669"/>
    <property type="project" value="InterPro"/>
</dbReference>
<evidence type="ECO:0000256" key="1">
    <source>
        <dbReference type="PIRSR" id="PIRSR015753-1"/>
    </source>
</evidence>
<dbReference type="InterPro" id="IPR036249">
    <property type="entry name" value="Thioredoxin-like_sf"/>
</dbReference>
<proteinExistence type="predicted"/>
<comment type="caution">
    <text evidence="5">The sequence shown here is derived from an EMBL/GenBank/DDBJ whole genome shotgun (WGS) entry which is preliminary data.</text>
</comment>
<evidence type="ECO:0000256" key="2">
    <source>
        <dbReference type="PIRSR" id="PIRSR015753-2"/>
    </source>
</evidence>
<evidence type="ECO:0000256" key="3">
    <source>
        <dbReference type="PIRSR" id="PIRSR015753-3"/>
    </source>
</evidence>
<dbReference type="Pfam" id="PF13410">
    <property type="entry name" value="GST_C_2"/>
    <property type="match status" value="1"/>
</dbReference>
<keyword evidence="6" id="KW-1185">Reference proteome</keyword>
<accession>A0A642UTS7</accession>
<protein>
    <recommendedName>
        <fullName evidence="4">GST N-terminal domain-containing protein</fullName>
    </recommendedName>
</protein>
<organism evidence="5 6">
    <name type="scientific">Diutina rugosa</name>
    <name type="common">Yeast</name>
    <name type="synonym">Candida rugosa</name>
    <dbReference type="NCBI Taxonomy" id="5481"/>
    <lineage>
        <taxon>Eukaryota</taxon>
        <taxon>Fungi</taxon>
        <taxon>Dikarya</taxon>
        <taxon>Ascomycota</taxon>
        <taxon>Saccharomycotina</taxon>
        <taxon>Pichiomycetes</taxon>
        <taxon>Debaryomycetaceae</taxon>
        <taxon>Diutina</taxon>
    </lineage>
</organism>
<dbReference type="VEuPathDB" id="FungiDB:DIURU_002672"/>
<feature type="domain" description="GST N-terminal" evidence="4">
    <location>
        <begin position="49"/>
        <end position="153"/>
    </location>
</feature>
<feature type="active site" description="Proton donor/acceptor" evidence="1">
    <location>
        <position position="193"/>
    </location>
</feature>
<evidence type="ECO:0000313" key="5">
    <source>
        <dbReference type="EMBL" id="KAA8902776.1"/>
    </source>
</evidence>
<evidence type="ECO:0000259" key="4">
    <source>
        <dbReference type="Pfam" id="PF13409"/>
    </source>
</evidence>
<dbReference type="FunFam" id="3.40.30.10:FF:000162">
    <property type="entry name" value="Glutathione S-transferase Gst3"/>
    <property type="match status" value="1"/>
</dbReference>
<dbReference type="PANTHER" id="PTHR32419:SF6">
    <property type="entry name" value="GLUTATHIONE S-TRANSFERASE OMEGA-LIKE 1-RELATED"/>
    <property type="match status" value="1"/>
</dbReference>
<dbReference type="InterPro" id="IPR036282">
    <property type="entry name" value="Glutathione-S-Trfase_C_sf"/>
</dbReference>
<dbReference type="InterPro" id="IPR004045">
    <property type="entry name" value="Glutathione_S-Trfase_N"/>
</dbReference>
<evidence type="ECO:0000313" key="6">
    <source>
        <dbReference type="Proteomes" id="UP000449547"/>
    </source>
</evidence>
<feature type="binding site" evidence="2">
    <location>
        <begin position="143"/>
        <end position="144"/>
    </location>
    <ligand>
        <name>glutathione</name>
        <dbReference type="ChEBI" id="CHEBI:57925"/>
    </ligand>
</feature>
<dbReference type="PANTHER" id="PTHR32419">
    <property type="entry name" value="GLUTATHIONYL-HYDROQUINONE REDUCTASE"/>
    <property type="match status" value="1"/>
</dbReference>
<dbReference type="PIRSF" id="PIRSF015753">
    <property type="entry name" value="GST"/>
    <property type="match status" value="1"/>
</dbReference>
<dbReference type="OrthoDB" id="2309723at2759"/>
<reference evidence="5 6" key="1">
    <citation type="submission" date="2019-07" db="EMBL/GenBank/DDBJ databases">
        <title>Genome assembly of two rare yeast pathogens: Diutina rugosa and Trichomonascus ciferrii.</title>
        <authorList>
            <person name="Mixao V."/>
            <person name="Saus E."/>
            <person name="Hansen A."/>
            <person name="Lass-Flor C."/>
            <person name="Gabaldon T."/>
        </authorList>
    </citation>
    <scope>NUCLEOTIDE SEQUENCE [LARGE SCALE GENOMIC DNA]</scope>
    <source>
        <strain evidence="5 6">CBS 613</strain>
    </source>
</reference>
<feature type="active site" description="Nucleophile" evidence="1">
    <location>
        <position position="50"/>
    </location>
</feature>
<dbReference type="SFLD" id="SFLDG01206">
    <property type="entry name" value="Xi.1"/>
    <property type="match status" value="1"/>
</dbReference>
<dbReference type="Pfam" id="PF13409">
    <property type="entry name" value="GST_N_2"/>
    <property type="match status" value="1"/>
</dbReference>
<sequence>MSAVQKNILKFAGDDGSYKRLASSFRDTIEKGGRFTPEAGRYHLYVSYACPWAHRTLITRVLKGLTGIIGLSVVHWHMDGKGWRFATPEELSENKGDFFGTQDHLYNLDRIRELYFKADPNYGGRFTVPVLWDKKEETIVNNESSEIIRIFNTAFNDLIDDKYKKIDLYPTDLQKEIDELNGWIYDNINNGVYKAGFSTSQEVYDKECANVFKHLDRVEAIFNERHANGQKYLTGNTLTEADVRLFTTIIRFDPVYVQHFKCNIGMIRYQYPHIHQWVRELYWGNPAFNETTHFDHIKLHYTKSHPAINPHGITPLGPVPNILKLDDA</sequence>
<dbReference type="GO" id="GO:0005737">
    <property type="term" value="C:cytoplasm"/>
    <property type="evidence" value="ECO:0007669"/>
    <property type="project" value="TreeGrafter"/>
</dbReference>
<dbReference type="SUPFAM" id="SSF47616">
    <property type="entry name" value="GST C-terminal domain-like"/>
    <property type="match status" value="1"/>
</dbReference>
<name>A0A642UTS7_DIURU</name>
<dbReference type="GeneID" id="54781323"/>
<dbReference type="InterPro" id="IPR047047">
    <property type="entry name" value="GST_Omega-like_C"/>
</dbReference>
<gene>
    <name evidence="5" type="ORF">DIURU_002672</name>
</gene>
<dbReference type="SUPFAM" id="SSF52833">
    <property type="entry name" value="Thioredoxin-like"/>
    <property type="match status" value="1"/>
</dbReference>
<feature type="binding site" evidence="2">
    <location>
        <begin position="125"/>
        <end position="128"/>
    </location>
    <ligand>
        <name>glutathione</name>
        <dbReference type="ChEBI" id="CHEBI:57925"/>
    </ligand>
</feature>
<dbReference type="Proteomes" id="UP000449547">
    <property type="component" value="Unassembled WGS sequence"/>
</dbReference>
<dbReference type="SFLD" id="SFLDG01148">
    <property type="entry name" value="Xi_(cytGST)"/>
    <property type="match status" value="1"/>
</dbReference>
<feature type="binding site" evidence="2">
    <location>
        <position position="83"/>
    </location>
    <ligand>
        <name>glutathione</name>
        <dbReference type="ChEBI" id="CHEBI:57925"/>
    </ligand>
</feature>
<dbReference type="AlphaFoldDB" id="A0A642UTS7"/>
<dbReference type="OMA" id="PWANRAI"/>
<dbReference type="RefSeq" id="XP_034012524.1">
    <property type="nucleotide sequence ID" value="XM_034155349.1"/>
</dbReference>
<dbReference type="Gene3D" id="1.20.1050.10">
    <property type="match status" value="1"/>
</dbReference>